<keyword evidence="1" id="KW-0812">Transmembrane</keyword>
<evidence type="ECO:0000313" key="4">
    <source>
        <dbReference type="Proteomes" id="UP001058120"/>
    </source>
</evidence>
<protein>
    <submittedName>
        <fullName evidence="3">Glutaredoxin family protein</fullName>
    </submittedName>
</protein>
<dbReference type="RefSeq" id="WP_334315831.1">
    <property type="nucleotide sequence ID" value="NZ_CP065938.1"/>
</dbReference>
<reference evidence="3" key="1">
    <citation type="submission" date="2020-12" db="EMBL/GenBank/DDBJ databases">
        <title>Taurinivorans muris gen. nov., sp. nov., fundamental and realized metabolic niche of a ubiquitous sulfidogenic bacterium in the murine intestine.</title>
        <authorList>
            <person name="Ye H."/>
            <person name="Hanson B.T."/>
            <person name="Loy A."/>
        </authorList>
    </citation>
    <scope>NUCLEOTIDE SEQUENCE</scope>
    <source>
        <strain evidence="3">LT0009</strain>
    </source>
</reference>
<evidence type="ECO:0000256" key="1">
    <source>
        <dbReference type="SAM" id="Phobius"/>
    </source>
</evidence>
<keyword evidence="4" id="KW-1185">Reference proteome</keyword>
<keyword evidence="1" id="KW-1133">Transmembrane helix</keyword>
<dbReference type="EMBL" id="CP065938">
    <property type="protein sequence ID" value="UWX06228.1"/>
    <property type="molecule type" value="Genomic_DNA"/>
</dbReference>
<evidence type="ECO:0000313" key="3">
    <source>
        <dbReference type="EMBL" id="UWX06228.1"/>
    </source>
</evidence>
<dbReference type="Pfam" id="PF00462">
    <property type="entry name" value="Glutaredoxin"/>
    <property type="match status" value="1"/>
</dbReference>
<dbReference type="InterPro" id="IPR002109">
    <property type="entry name" value="Glutaredoxin"/>
</dbReference>
<feature type="transmembrane region" description="Helical" evidence="1">
    <location>
        <begin position="6"/>
        <end position="23"/>
    </location>
</feature>
<accession>A0ABY5Y223</accession>
<dbReference type="InterPro" id="IPR036249">
    <property type="entry name" value="Thioredoxin-like_sf"/>
</dbReference>
<dbReference type="SUPFAM" id="SSF52833">
    <property type="entry name" value="Thioredoxin-like"/>
    <property type="match status" value="1"/>
</dbReference>
<dbReference type="Proteomes" id="UP001058120">
    <property type="component" value="Chromosome"/>
</dbReference>
<evidence type="ECO:0000259" key="2">
    <source>
        <dbReference type="Pfam" id="PF00462"/>
    </source>
</evidence>
<gene>
    <name evidence="3" type="ORF">JBF11_02610</name>
</gene>
<name>A0ABY5Y223_9BACT</name>
<feature type="domain" description="Glutaredoxin" evidence="2">
    <location>
        <begin position="58"/>
        <end position="117"/>
    </location>
</feature>
<organism evidence="3 4">
    <name type="scientific">Taurinivorans muris</name>
    <dbReference type="NCBI Taxonomy" id="2787751"/>
    <lineage>
        <taxon>Bacteria</taxon>
        <taxon>Pseudomonadati</taxon>
        <taxon>Thermodesulfobacteriota</taxon>
        <taxon>Desulfovibrionia</taxon>
        <taxon>Desulfovibrionales</taxon>
        <taxon>Desulfovibrionaceae</taxon>
        <taxon>Taurinivorans</taxon>
    </lineage>
</organism>
<proteinExistence type="predicted"/>
<sequence length="140" mass="15803">MTEGMLVIISVLFIAAILTGILTKKNTKKNHTDHGVPFGCEENFALALDPCKDGKTLMYDLTTCRHCTRLQEFLQTHGVEYNDIVVDKYIGDARKEIVEKLKTYNPRASFPTVIFPDGSVVIGFRENLLLETIERLKQNA</sequence>
<dbReference type="CDD" id="cd02976">
    <property type="entry name" value="NrdH"/>
    <property type="match status" value="1"/>
</dbReference>
<keyword evidence="1" id="KW-0472">Membrane</keyword>
<dbReference type="Gene3D" id="3.40.30.10">
    <property type="entry name" value="Glutaredoxin"/>
    <property type="match status" value="1"/>
</dbReference>